<keyword evidence="4 5" id="KW-0274">FAD</keyword>
<reference evidence="8 9" key="1">
    <citation type="submission" date="2020-08" db="EMBL/GenBank/DDBJ databases">
        <title>Genomic Encyclopedia of Type Strains, Phase IV (KMG-IV): sequencing the most valuable type-strain genomes for metagenomic binning, comparative biology and taxonomic classification.</title>
        <authorList>
            <person name="Goeker M."/>
        </authorList>
    </citation>
    <scope>NUCLEOTIDE SEQUENCE [LARGE SCALE GENOMIC DNA]</scope>
    <source>
        <strain evidence="8 9">DSM 101730</strain>
    </source>
</reference>
<feature type="domain" description="Glucose-methanol-choline oxidoreductase N-terminal" evidence="7">
    <location>
        <begin position="81"/>
        <end position="104"/>
    </location>
</feature>
<evidence type="ECO:0000256" key="4">
    <source>
        <dbReference type="ARBA" id="ARBA00022827"/>
    </source>
</evidence>
<dbReference type="EMBL" id="JACHFM010000005">
    <property type="protein sequence ID" value="MBB5224217.1"/>
    <property type="molecule type" value="Genomic_DNA"/>
</dbReference>
<dbReference type="SUPFAM" id="SSF51905">
    <property type="entry name" value="FAD/NAD(P)-binding domain"/>
    <property type="match status" value="1"/>
</dbReference>
<dbReference type="InterPro" id="IPR036188">
    <property type="entry name" value="FAD/NAD-bd_sf"/>
</dbReference>
<dbReference type="PANTHER" id="PTHR11552:SF147">
    <property type="entry name" value="CHOLINE DEHYDROGENASE, MITOCHONDRIAL"/>
    <property type="match status" value="1"/>
</dbReference>
<feature type="binding site" evidence="5">
    <location>
        <position position="83"/>
    </location>
    <ligand>
        <name>FAD</name>
        <dbReference type="ChEBI" id="CHEBI:57692"/>
    </ligand>
</feature>
<gene>
    <name evidence="8" type="ORF">HNP73_004178</name>
</gene>
<dbReference type="GO" id="GO:0050660">
    <property type="term" value="F:flavin adenine dinucleotide binding"/>
    <property type="evidence" value="ECO:0007669"/>
    <property type="project" value="InterPro"/>
</dbReference>
<evidence type="ECO:0000256" key="5">
    <source>
        <dbReference type="PIRSR" id="PIRSR000137-2"/>
    </source>
</evidence>
<dbReference type="PIRSF" id="PIRSF000137">
    <property type="entry name" value="Alcohol_oxidase"/>
    <property type="match status" value="1"/>
</dbReference>
<comment type="similarity">
    <text evidence="2 6">Belongs to the GMC oxidoreductase family.</text>
</comment>
<proteinExistence type="inferred from homology"/>
<dbReference type="Pfam" id="PF00732">
    <property type="entry name" value="GMC_oxred_N"/>
    <property type="match status" value="1"/>
</dbReference>
<evidence type="ECO:0000259" key="7">
    <source>
        <dbReference type="PROSITE" id="PS00623"/>
    </source>
</evidence>
<dbReference type="RefSeq" id="WP_184154627.1">
    <property type="nucleotide sequence ID" value="NZ_JACHFM010000005.1"/>
</dbReference>
<dbReference type="PROSITE" id="PS51257">
    <property type="entry name" value="PROKAR_LIPOPROTEIN"/>
    <property type="match status" value="1"/>
</dbReference>
<evidence type="ECO:0000313" key="9">
    <source>
        <dbReference type="Proteomes" id="UP000549457"/>
    </source>
</evidence>
<evidence type="ECO:0000313" key="8">
    <source>
        <dbReference type="EMBL" id="MBB5224217.1"/>
    </source>
</evidence>
<dbReference type="EC" id="1.1.99.1" evidence="8"/>
<keyword evidence="9" id="KW-1185">Reference proteome</keyword>
<name>A0A840SQ96_9RHOB</name>
<dbReference type="Proteomes" id="UP000549457">
    <property type="component" value="Unassembled WGS sequence"/>
</dbReference>
<dbReference type="AlphaFoldDB" id="A0A840SQ96"/>
<dbReference type="Gene3D" id="3.50.50.60">
    <property type="entry name" value="FAD/NAD(P)-binding domain"/>
    <property type="match status" value="1"/>
</dbReference>
<dbReference type="PANTHER" id="PTHR11552">
    <property type="entry name" value="GLUCOSE-METHANOL-CHOLINE GMC OXIDOREDUCTASE"/>
    <property type="match status" value="1"/>
</dbReference>
<dbReference type="GO" id="GO:0008812">
    <property type="term" value="F:choline dehydrogenase activity"/>
    <property type="evidence" value="ECO:0007669"/>
    <property type="project" value="UniProtKB-EC"/>
</dbReference>
<protein>
    <submittedName>
        <fullName evidence="8">Choline dehydrogenase</fullName>
        <ecNumber evidence="8">1.1.99.1</ecNumber>
    </submittedName>
</protein>
<dbReference type="Pfam" id="PF05199">
    <property type="entry name" value="GMC_oxred_C"/>
    <property type="match status" value="1"/>
</dbReference>
<sequence length="566" mass="61556">MRTCDYIVVGGGSAGCVLASRLSEDPDVSVALLEAGGADRHPFLRSPLAFPLVRYRRNFNWNYHSEPDPTLDGRRIFLPRGRVLGGSSSINGTMYVRGHPRDFDEWRQMGLEGWSYADVLPYFNRSQRHWRGEADMYHGTTGPLSVEPVDTRGQLFDELVAAASAAGHPFSEDINAANPEGVNRIELTVGQGRRASTSRAFLHPVSHRRNLSVILRALASEIIFEGDRAVGVRYLRDGRVHEIRATREVILSGGTYNSAQLLLLSGIGPADELKPLGINVRHHLPGVGKNLSEHGRVTMEYRTRGLAGMNAFLRADRVALSVVQWLATGKGPFGTQALSGSLMARTRPGLERPDLQVLFVSALENQRVWIPGLRPPHPPGLSAGVVIMHPESRGYVTLRAADPTVPPRVQLNLLATDNDLAVLREGVRLTREIYAASPLAEFIDHESSPGPSVRTDAELNAFCRQTGHIAHHPVGTCSMGTGEMAVVDASLRVRGLKGLRIADASIMPTVPGGNTNAPTIMIAEKAADMIRGNRLPPAELGPESVDDLSMTSTRSFAERGMECASR</sequence>
<evidence type="ECO:0000256" key="6">
    <source>
        <dbReference type="RuleBase" id="RU003968"/>
    </source>
</evidence>
<accession>A0A840SQ96</accession>
<dbReference type="SUPFAM" id="SSF54373">
    <property type="entry name" value="FAD-linked reductases, C-terminal domain"/>
    <property type="match status" value="1"/>
</dbReference>
<comment type="caution">
    <text evidence="8">The sequence shown here is derived from an EMBL/GenBank/DDBJ whole genome shotgun (WGS) entry which is preliminary data.</text>
</comment>
<evidence type="ECO:0000256" key="3">
    <source>
        <dbReference type="ARBA" id="ARBA00022630"/>
    </source>
</evidence>
<dbReference type="InterPro" id="IPR007867">
    <property type="entry name" value="GMC_OxRtase_C"/>
</dbReference>
<evidence type="ECO:0000256" key="1">
    <source>
        <dbReference type="ARBA" id="ARBA00001974"/>
    </source>
</evidence>
<comment type="cofactor">
    <cofactor evidence="1 5">
        <name>FAD</name>
        <dbReference type="ChEBI" id="CHEBI:57692"/>
    </cofactor>
</comment>
<evidence type="ECO:0000256" key="2">
    <source>
        <dbReference type="ARBA" id="ARBA00010790"/>
    </source>
</evidence>
<keyword evidence="8" id="KW-0560">Oxidoreductase</keyword>
<dbReference type="InterPro" id="IPR012132">
    <property type="entry name" value="GMC_OxRdtase"/>
</dbReference>
<dbReference type="InterPro" id="IPR000172">
    <property type="entry name" value="GMC_OxRdtase_N"/>
</dbReference>
<dbReference type="Gene3D" id="3.30.560.10">
    <property type="entry name" value="Glucose Oxidase, domain 3"/>
    <property type="match status" value="1"/>
</dbReference>
<organism evidence="8 9">
    <name type="scientific">Amaricoccus macauensis</name>
    <dbReference type="NCBI Taxonomy" id="57001"/>
    <lineage>
        <taxon>Bacteria</taxon>
        <taxon>Pseudomonadati</taxon>
        <taxon>Pseudomonadota</taxon>
        <taxon>Alphaproteobacteria</taxon>
        <taxon>Rhodobacterales</taxon>
        <taxon>Paracoccaceae</taxon>
        <taxon>Amaricoccus</taxon>
    </lineage>
</organism>
<keyword evidence="3 6" id="KW-0285">Flavoprotein</keyword>
<dbReference type="PROSITE" id="PS00623">
    <property type="entry name" value="GMC_OXRED_1"/>
    <property type="match status" value="1"/>
</dbReference>